<dbReference type="AlphaFoldDB" id="A0AAV6UX02"/>
<organism evidence="5 6">
    <name type="scientific">Oedothorax gibbosus</name>
    <dbReference type="NCBI Taxonomy" id="931172"/>
    <lineage>
        <taxon>Eukaryota</taxon>
        <taxon>Metazoa</taxon>
        <taxon>Ecdysozoa</taxon>
        <taxon>Arthropoda</taxon>
        <taxon>Chelicerata</taxon>
        <taxon>Arachnida</taxon>
        <taxon>Araneae</taxon>
        <taxon>Araneomorphae</taxon>
        <taxon>Entelegynae</taxon>
        <taxon>Araneoidea</taxon>
        <taxon>Linyphiidae</taxon>
        <taxon>Erigoninae</taxon>
        <taxon>Oedothorax</taxon>
    </lineage>
</organism>
<evidence type="ECO:0000256" key="3">
    <source>
        <dbReference type="ARBA" id="ARBA00023157"/>
    </source>
</evidence>
<sequence length="121" mass="13949">MDQRLKVFLAFSVSLFCKRAEDCDKLTKDGAENDHCCMATDMVALEGRGLCVRLARDGQRCHKENAALEYYGNKFIRYCPCKPGFECKERVDRNFTDPLQERENRRCQAKEETTTLEAVPT</sequence>
<evidence type="ECO:0000256" key="2">
    <source>
        <dbReference type="ARBA" id="ARBA00022525"/>
    </source>
</evidence>
<dbReference type="InterPro" id="IPR023569">
    <property type="entry name" value="Prokineticin_domain"/>
</dbReference>
<keyword evidence="6" id="KW-1185">Reference proteome</keyword>
<dbReference type="Proteomes" id="UP000827092">
    <property type="component" value="Unassembled WGS sequence"/>
</dbReference>
<feature type="domain" description="Prokineticin" evidence="4">
    <location>
        <begin position="23"/>
        <end position="94"/>
    </location>
</feature>
<accession>A0AAV6UX02</accession>
<proteinExistence type="predicted"/>
<dbReference type="SUPFAM" id="SSF57190">
    <property type="entry name" value="Colipase-like"/>
    <property type="match status" value="1"/>
</dbReference>
<keyword evidence="3" id="KW-1015">Disulfide bond</keyword>
<dbReference type="EMBL" id="JAFNEN010000251">
    <property type="protein sequence ID" value="KAG8188015.1"/>
    <property type="molecule type" value="Genomic_DNA"/>
</dbReference>
<evidence type="ECO:0000256" key="1">
    <source>
        <dbReference type="ARBA" id="ARBA00004613"/>
    </source>
</evidence>
<dbReference type="Pfam" id="PF06607">
    <property type="entry name" value="Prokineticin"/>
    <property type="match status" value="1"/>
</dbReference>
<dbReference type="Gene3D" id="2.10.80.10">
    <property type="entry name" value="Lipase, subunit A"/>
    <property type="match status" value="1"/>
</dbReference>
<reference evidence="5 6" key="1">
    <citation type="journal article" date="2022" name="Nat. Ecol. Evol.">
        <title>A masculinizing supergene underlies an exaggerated male reproductive morph in a spider.</title>
        <authorList>
            <person name="Hendrickx F."/>
            <person name="De Corte Z."/>
            <person name="Sonet G."/>
            <person name="Van Belleghem S.M."/>
            <person name="Kostlbacher S."/>
            <person name="Vangestel C."/>
        </authorList>
    </citation>
    <scope>NUCLEOTIDE SEQUENCE [LARGE SCALE GENOMIC DNA]</scope>
    <source>
        <strain evidence="5">W744_W776</strain>
    </source>
</reference>
<keyword evidence="2" id="KW-0964">Secreted</keyword>
<evidence type="ECO:0000313" key="6">
    <source>
        <dbReference type="Proteomes" id="UP000827092"/>
    </source>
</evidence>
<name>A0AAV6UX02_9ARAC</name>
<comment type="subcellular location">
    <subcellularLocation>
        <location evidence="1">Secreted</location>
    </subcellularLocation>
</comment>
<evidence type="ECO:0000259" key="4">
    <source>
        <dbReference type="Pfam" id="PF06607"/>
    </source>
</evidence>
<evidence type="ECO:0000313" key="5">
    <source>
        <dbReference type="EMBL" id="KAG8188015.1"/>
    </source>
</evidence>
<gene>
    <name evidence="5" type="ORF">JTE90_009889</name>
</gene>
<dbReference type="GO" id="GO:0005576">
    <property type="term" value="C:extracellular region"/>
    <property type="evidence" value="ECO:0007669"/>
    <property type="project" value="UniProtKB-SubCell"/>
</dbReference>
<protein>
    <recommendedName>
        <fullName evidence="4">Prokineticin domain-containing protein</fullName>
    </recommendedName>
</protein>
<comment type="caution">
    <text evidence="5">The sequence shown here is derived from an EMBL/GenBank/DDBJ whole genome shotgun (WGS) entry which is preliminary data.</text>
</comment>